<gene>
    <name evidence="11" type="ORF">AWB66_01804</name>
</gene>
<dbReference type="STRING" id="326475.AWB66_01804"/>
<keyword evidence="7 10" id="KW-0472">Membrane</keyword>
<evidence type="ECO:0000256" key="5">
    <source>
        <dbReference type="ARBA" id="ARBA00022984"/>
    </source>
</evidence>
<keyword evidence="5" id="KW-0573">Peptidoglycan synthesis</keyword>
<keyword evidence="4" id="KW-0133">Cell shape</keyword>
<evidence type="ECO:0000256" key="6">
    <source>
        <dbReference type="ARBA" id="ARBA00022989"/>
    </source>
</evidence>
<dbReference type="GO" id="GO:0008360">
    <property type="term" value="P:regulation of cell shape"/>
    <property type="evidence" value="ECO:0007669"/>
    <property type="project" value="UniProtKB-KW"/>
</dbReference>
<dbReference type="InterPro" id="IPR004268">
    <property type="entry name" value="MurJ"/>
</dbReference>
<dbReference type="PANTHER" id="PTHR43486:SF1">
    <property type="entry name" value="LIPID II FLIPPASE MURJ-RELATED"/>
    <property type="match status" value="1"/>
</dbReference>
<evidence type="ECO:0000256" key="7">
    <source>
        <dbReference type="ARBA" id="ARBA00023136"/>
    </source>
</evidence>
<proteinExistence type="inferred from homology"/>
<evidence type="ECO:0000256" key="9">
    <source>
        <dbReference type="ARBA" id="ARBA00061532"/>
    </source>
</evidence>
<feature type="transmembrane region" description="Helical" evidence="10">
    <location>
        <begin position="180"/>
        <end position="197"/>
    </location>
</feature>
<evidence type="ECO:0000256" key="3">
    <source>
        <dbReference type="ARBA" id="ARBA00022692"/>
    </source>
</evidence>
<evidence type="ECO:0000256" key="4">
    <source>
        <dbReference type="ARBA" id="ARBA00022960"/>
    </source>
</evidence>
<evidence type="ECO:0000313" key="12">
    <source>
        <dbReference type="Proteomes" id="UP000054717"/>
    </source>
</evidence>
<dbReference type="Proteomes" id="UP000054717">
    <property type="component" value="Unassembled WGS sequence"/>
</dbReference>
<evidence type="ECO:0000256" key="2">
    <source>
        <dbReference type="ARBA" id="ARBA00022475"/>
    </source>
</evidence>
<dbReference type="EMBL" id="FCNZ02000005">
    <property type="protein sequence ID" value="SAL30890.1"/>
    <property type="molecule type" value="Genomic_DNA"/>
</dbReference>
<keyword evidence="3 10" id="KW-0812">Transmembrane</keyword>
<feature type="transmembrane region" description="Helical" evidence="10">
    <location>
        <begin position="149"/>
        <end position="168"/>
    </location>
</feature>
<feature type="transmembrane region" description="Helical" evidence="10">
    <location>
        <begin position="73"/>
        <end position="93"/>
    </location>
</feature>
<evidence type="ECO:0000313" key="11">
    <source>
        <dbReference type="EMBL" id="SAL30890.1"/>
    </source>
</evidence>
<dbReference type="GO" id="GO:0005886">
    <property type="term" value="C:plasma membrane"/>
    <property type="evidence" value="ECO:0007669"/>
    <property type="project" value="UniProtKB-SubCell"/>
</dbReference>
<accession>A0A158GHJ7</accession>
<feature type="transmembrane region" description="Helical" evidence="10">
    <location>
        <begin position="105"/>
        <end position="129"/>
    </location>
</feature>
<protein>
    <submittedName>
        <fullName evidence="11">Virulence factor MVIN family protein</fullName>
    </submittedName>
</protein>
<dbReference type="Pfam" id="PF03023">
    <property type="entry name" value="MurJ"/>
    <property type="match status" value="1"/>
</dbReference>
<comment type="function">
    <text evidence="8">Involved in peptidoglycan biosynthesis. Transports lipid-linked peptidoglycan precursors from the inner to the outer leaflet of the cytoplasmic membrane.</text>
</comment>
<dbReference type="GO" id="GO:0009252">
    <property type="term" value="P:peptidoglycan biosynthetic process"/>
    <property type="evidence" value="ECO:0007669"/>
    <property type="project" value="UniProtKB-KW"/>
</dbReference>
<comment type="similarity">
    <text evidence="9">Belongs to the MurJ/MviN family.</text>
</comment>
<name>A0A158GHJ7_9BURK</name>
<reference evidence="11" key="1">
    <citation type="submission" date="2016-01" db="EMBL/GenBank/DDBJ databases">
        <authorList>
            <person name="Peeters Charlotte."/>
        </authorList>
    </citation>
    <scope>NUCLEOTIDE SEQUENCE</scope>
    <source>
        <strain evidence="11">LMG 22936</strain>
    </source>
</reference>
<evidence type="ECO:0000256" key="10">
    <source>
        <dbReference type="SAM" id="Phobius"/>
    </source>
</evidence>
<feature type="transmembrane region" description="Helical" evidence="10">
    <location>
        <begin position="426"/>
        <end position="446"/>
    </location>
</feature>
<organism evidence="11 12">
    <name type="scientific">Caballeronia telluris</name>
    <dbReference type="NCBI Taxonomy" id="326475"/>
    <lineage>
        <taxon>Bacteria</taxon>
        <taxon>Pseudomonadati</taxon>
        <taxon>Pseudomonadota</taxon>
        <taxon>Betaproteobacteria</taxon>
        <taxon>Burkholderiales</taxon>
        <taxon>Burkholderiaceae</taxon>
        <taxon>Caballeronia</taxon>
    </lineage>
</organism>
<feature type="transmembrane region" description="Helical" evidence="10">
    <location>
        <begin position="399"/>
        <end position="420"/>
    </location>
</feature>
<feature type="transmembrane region" description="Helical" evidence="10">
    <location>
        <begin position="366"/>
        <end position="387"/>
    </location>
</feature>
<keyword evidence="2" id="KW-1003">Cell membrane</keyword>
<sequence length="459" mass="49101">MVTALMFQIAQWRNRLLRAHPDHLRIAKGAARISAFVLVGKCAGALKEIAIAYQYGISNVVDAYQFTVTLVTWLPGTVLAVLSVVLVPAFVNLRKKSKEQQVQFVGELQAAALVTGVIFAIALYLFWPLLMDTMGGAFAASTREMCRQLMLGMAPTGVLMLAASVYAARLQARERHINTLLEGVPAAAILCCVLLAGNGGSVLPLIIGTVIGLAVQALWLGALARNADGVHGGLKLSFRSPEWIRTFGAVRTLMIGQIALCFCAPLDQYFMAHLGEGANGTLGYANRVLALLLGMGAMAAARATLPILSDILHQGDHERARRTALTWSFVALGAGIVCVAVSWVAAPKVIALLFQRGAFTPDDTIAVARVFRWGLLQLPFYFAVLVCSQMFASEGRFSIMAKIAVAGFIVKAVGNCLLVSRLGIPGAQLSTAIMYASTFVVCMVLLRMRPDAHEGSTPD</sequence>
<feature type="transmembrane region" description="Helical" evidence="10">
    <location>
        <begin position="203"/>
        <end position="222"/>
    </location>
</feature>
<dbReference type="AlphaFoldDB" id="A0A158GHJ7"/>
<evidence type="ECO:0000256" key="8">
    <source>
        <dbReference type="ARBA" id="ARBA00060041"/>
    </source>
</evidence>
<evidence type="ECO:0000256" key="1">
    <source>
        <dbReference type="ARBA" id="ARBA00004651"/>
    </source>
</evidence>
<comment type="subcellular location">
    <subcellularLocation>
        <location evidence="1">Cell membrane</location>
        <topology evidence="1">Multi-pass membrane protein</topology>
    </subcellularLocation>
</comment>
<keyword evidence="12" id="KW-1185">Reference proteome</keyword>
<feature type="transmembrane region" description="Helical" evidence="10">
    <location>
        <begin position="324"/>
        <end position="346"/>
    </location>
</feature>
<keyword evidence="6 10" id="KW-1133">Transmembrane helix</keyword>
<dbReference type="PANTHER" id="PTHR43486">
    <property type="entry name" value="LIPID II FLIPPASE MURJ-RELATED"/>
    <property type="match status" value="1"/>
</dbReference>
<feature type="transmembrane region" description="Helical" evidence="10">
    <location>
        <begin position="288"/>
        <end position="312"/>
    </location>
</feature>
<comment type="caution">
    <text evidence="11">The sequence shown here is derived from an EMBL/GenBank/DDBJ whole genome shotgun (WGS) entry which is preliminary data.</text>
</comment>